<gene>
    <name evidence="1" type="ORF">EHI5A_205550</name>
</gene>
<dbReference type="EMBL" id="KB444631">
    <property type="protein sequence ID" value="EMD46106.1"/>
    <property type="molecule type" value="Genomic_DNA"/>
</dbReference>
<dbReference type="Proteomes" id="UP000011755">
    <property type="component" value="Unassembled WGS sequence"/>
</dbReference>
<reference evidence="1 2" key="1">
    <citation type="submission" date="2013-02" db="EMBL/GenBank/DDBJ databases">
        <authorList>
            <person name="Hannick L."/>
            <person name="Zafar N."/>
            <person name="Lorenzi H."/>
            <person name="Ali I.A."/>
            <person name="Petri W.P."/>
            <person name="Caler E."/>
        </authorList>
    </citation>
    <scope>NUCLEOTIDE SEQUENCE [LARGE SCALE GENOMIC DNA]</scope>
    <source>
        <strain evidence="1 2">KU27</strain>
    </source>
</reference>
<organism evidence="1 2">
    <name type="scientific">Entamoeba histolytica KU27</name>
    <dbReference type="NCBI Taxonomy" id="885311"/>
    <lineage>
        <taxon>Eukaryota</taxon>
        <taxon>Amoebozoa</taxon>
        <taxon>Evosea</taxon>
        <taxon>Archamoebae</taxon>
        <taxon>Mastigamoebida</taxon>
        <taxon>Entamoebidae</taxon>
        <taxon>Entamoeba</taxon>
    </lineage>
</organism>
<accession>M2S456</accession>
<evidence type="ECO:0000313" key="2">
    <source>
        <dbReference type="Proteomes" id="UP000011755"/>
    </source>
</evidence>
<name>M2S456_ENTHI</name>
<protein>
    <submittedName>
        <fullName evidence="1">Uncharacterized protein</fullName>
    </submittedName>
</protein>
<dbReference type="VEuPathDB" id="AmoebaDB:EHI5A_205550"/>
<evidence type="ECO:0000313" key="1">
    <source>
        <dbReference type="EMBL" id="EMD46106.1"/>
    </source>
</evidence>
<proteinExistence type="predicted"/>
<sequence>MYVLIIIPKKIDVIMKERVPINVLFPQRVIGKYLPQ</sequence>
<dbReference type="AlphaFoldDB" id="M2S456"/>